<sequence length="412" mass="45900">MNRKSISDSAESTKVVLTLDLGASTTKAIAQVYPDGVPIVITMEPEIADVGYGSIEFLSSQSSVQDNTVWIGIGEEYYVLGALSKSMFAGTSAIKDLKYSYALPKITALMWLAIRRLGLGGKVDLGIYLQILLPPGEIAHANHLGKQLTQRLKTGVKTPTGKFKCKIRSFNAALEGAGLLTYRSRNVNVNYFQKNIGMLMLGYRNASFTLSMKGNSSKAESTDLGMNWLVSQFVERTAVGLSKEDSRLVKAIVEARDGDFDSLRRLSRKNKPEQIQLDVDLFEKILPLVREEYTRALLRWVKGIAVMDEVLICGGTATFVRHELTQHFENVGIPICWNGGMELPKYLDTMGLGDRVCDVWGSHISHIKMLDFNFKYDRQDKPLVPDYYVQPPSPLSVAEMRAKNGYLTSKFF</sequence>
<name>A0A8J7D845_DESMC</name>
<accession>A0A8J7D845</accession>
<proteinExistence type="predicted"/>
<organism evidence="1 2">
    <name type="scientific">Desmonostoc muscorum LEGE 12446</name>
    <dbReference type="NCBI Taxonomy" id="1828758"/>
    <lineage>
        <taxon>Bacteria</taxon>
        <taxon>Bacillati</taxon>
        <taxon>Cyanobacteriota</taxon>
        <taxon>Cyanophyceae</taxon>
        <taxon>Nostocales</taxon>
        <taxon>Nostocaceae</taxon>
        <taxon>Desmonostoc</taxon>
    </lineage>
</organism>
<dbReference type="AlphaFoldDB" id="A0A8J7D845"/>
<keyword evidence="2" id="KW-1185">Reference proteome</keyword>
<protein>
    <submittedName>
        <fullName evidence="1">ParM/StbA family protein</fullName>
    </submittedName>
</protein>
<evidence type="ECO:0000313" key="2">
    <source>
        <dbReference type="Proteomes" id="UP000622533"/>
    </source>
</evidence>
<dbReference type="RefSeq" id="WP_193912678.1">
    <property type="nucleotide sequence ID" value="NZ_JADEXS020000003.1"/>
</dbReference>
<reference evidence="1" key="1">
    <citation type="submission" date="2020-10" db="EMBL/GenBank/DDBJ databases">
        <authorList>
            <person name="Castelo-Branco R."/>
            <person name="Eusebio N."/>
            <person name="Adriana R."/>
            <person name="Vieira A."/>
            <person name="Brugerolle De Fraissinette N."/>
            <person name="Rezende De Castro R."/>
            <person name="Schneider M.P."/>
            <person name="Vasconcelos V."/>
            <person name="Leao P.N."/>
        </authorList>
    </citation>
    <scope>NUCLEOTIDE SEQUENCE</scope>
    <source>
        <strain evidence="1">LEGE 12446</strain>
    </source>
</reference>
<dbReference type="Proteomes" id="UP000622533">
    <property type="component" value="Unassembled WGS sequence"/>
</dbReference>
<dbReference type="EMBL" id="JADEXS010000001">
    <property type="protein sequence ID" value="MBE9020911.1"/>
    <property type="molecule type" value="Genomic_DNA"/>
</dbReference>
<comment type="caution">
    <text evidence="1">The sequence shown here is derived from an EMBL/GenBank/DDBJ whole genome shotgun (WGS) entry which is preliminary data.</text>
</comment>
<gene>
    <name evidence="1" type="ORF">IQ276_00075</name>
</gene>
<evidence type="ECO:0000313" key="1">
    <source>
        <dbReference type="EMBL" id="MBE9020911.1"/>
    </source>
</evidence>